<dbReference type="Proteomes" id="UP001237642">
    <property type="component" value="Unassembled WGS sequence"/>
</dbReference>
<reference evidence="1" key="2">
    <citation type="submission" date="2023-05" db="EMBL/GenBank/DDBJ databases">
        <authorList>
            <person name="Schelkunov M.I."/>
        </authorList>
    </citation>
    <scope>NUCLEOTIDE SEQUENCE</scope>
    <source>
        <strain evidence="1">Hsosn_3</strain>
        <tissue evidence="1">Leaf</tissue>
    </source>
</reference>
<dbReference type="EMBL" id="JAUIZM010000005">
    <property type="protein sequence ID" value="KAK1384814.1"/>
    <property type="molecule type" value="Genomic_DNA"/>
</dbReference>
<evidence type="ECO:0000313" key="1">
    <source>
        <dbReference type="EMBL" id="KAK1384814.1"/>
    </source>
</evidence>
<organism evidence="1 2">
    <name type="scientific">Heracleum sosnowskyi</name>
    <dbReference type="NCBI Taxonomy" id="360622"/>
    <lineage>
        <taxon>Eukaryota</taxon>
        <taxon>Viridiplantae</taxon>
        <taxon>Streptophyta</taxon>
        <taxon>Embryophyta</taxon>
        <taxon>Tracheophyta</taxon>
        <taxon>Spermatophyta</taxon>
        <taxon>Magnoliopsida</taxon>
        <taxon>eudicotyledons</taxon>
        <taxon>Gunneridae</taxon>
        <taxon>Pentapetalae</taxon>
        <taxon>asterids</taxon>
        <taxon>campanulids</taxon>
        <taxon>Apiales</taxon>
        <taxon>Apiaceae</taxon>
        <taxon>Apioideae</taxon>
        <taxon>apioid superclade</taxon>
        <taxon>Tordylieae</taxon>
        <taxon>Tordyliinae</taxon>
        <taxon>Heracleum</taxon>
    </lineage>
</organism>
<sequence length="134" mass="15191">MSFPYDNIGSRIIFTSRLADLPLRAQPGSCQHAWKLVELLDLRYIAIRSLNENIPPSISNLLHLETIFAVLKEEIFIPQTIWKMAKLRHLIKIGMLPELEVLKLQYGACHGERCAASITSIAVDQLVQERADPN</sequence>
<evidence type="ECO:0000313" key="2">
    <source>
        <dbReference type="Proteomes" id="UP001237642"/>
    </source>
</evidence>
<gene>
    <name evidence="1" type="ORF">POM88_022549</name>
</gene>
<comment type="caution">
    <text evidence="1">The sequence shown here is derived from an EMBL/GenBank/DDBJ whole genome shotgun (WGS) entry which is preliminary data.</text>
</comment>
<reference evidence="1" key="1">
    <citation type="submission" date="2023-02" db="EMBL/GenBank/DDBJ databases">
        <title>Genome of toxic invasive species Heracleum sosnowskyi carries increased number of genes despite the absence of recent whole-genome duplications.</title>
        <authorList>
            <person name="Schelkunov M."/>
            <person name="Shtratnikova V."/>
            <person name="Makarenko M."/>
            <person name="Klepikova A."/>
            <person name="Omelchenko D."/>
            <person name="Novikova G."/>
            <person name="Obukhova E."/>
            <person name="Bogdanov V."/>
            <person name="Penin A."/>
            <person name="Logacheva M."/>
        </authorList>
    </citation>
    <scope>NUCLEOTIDE SEQUENCE</scope>
    <source>
        <strain evidence="1">Hsosn_3</strain>
        <tissue evidence="1">Leaf</tissue>
    </source>
</reference>
<accession>A0AAD8MTR8</accession>
<name>A0AAD8MTR8_9APIA</name>
<proteinExistence type="predicted"/>
<dbReference type="AlphaFoldDB" id="A0AAD8MTR8"/>
<protein>
    <submittedName>
        <fullName evidence="1">Uncharacterized protein</fullName>
    </submittedName>
</protein>
<keyword evidence="2" id="KW-1185">Reference proteome</keyword>